<dbReference type="EMBL" id="HBFI01000892">
    <property type="protein sequence ID" value="CAD8731755.1"/>
    <property type="molecule type" value="Transcribed_RNA"/>
</dbReference>
<protein>
    <submittedName>
        <fullName evidence="3">Uncharacterized protein</fullName>
    </submittedName>
</protein>
<keyword evidence="2" id="KW-1133">Transmembrane helix</keyword>
<feature type="region of interest" description="Disordered" evidence="1">
    <location>
        <begin position="1"/>
        <end position="114"/>
    </location>
</feature>
<feature type="compositionally biased region" description="Acidic residues" evidence="1">
    <location>
        <begin position="172"/>
        <end position="183"/>
    </location>
</feature>
<sequence>MQTTETAVELQIEQNATQEEDAGDNDQAEPSEAVVSADEENNETGDAGKKKKEKKKDKKEKKKDKKNKSEEDEEEPAVEAVGLLSGDEEEKGTDDAGKGGKKEKKGKKKKVKQKKKMRRLIREIADTCDDQDGFDIYQWNAFAHWVYRNADGFVKKTNDEGRANMKRASSADGDDDEEDDEEPEDVIVPVTGLYYAFYMFQALITGFLQTGGLIILFYRIIEQGSQEKAWCAMDGAVDGKLVVGAFAYYVGFTVDAYIQSIKSAGMYAFFAMMKDPAFAKPGRSAYENVPFFVDTTWVNIGYIINSFALFVALYLSYFIIFFSESTFDVILNSVAVFFILEIDDLMITDTKYERVEALINTLREKEGGKIIVPEEFHDLGDSKEPACKCVLIGIRACIGIIAVISKFIIFIAPIVMAVCF</sequence>
<feature type="transmembrane region" description="Helical" evidence="2">
    <location>
        <begin position="302"/>
        <end position="323"/>
    </location>
</feature>
<keyword evidence="2" id="KW-0812">Transmembrane</keyword>
<name>A0A7S0TCL9_9EUKA</name>
<feature type="transmembrane region" description="Helical" evidence="2">
    <location>
        <begin position="193"/>
        <end position="218"/>
    </location>
</feature>
<keyword evidence="2" id="KW-0472">Membrane</keyword>
<feature type="transmembrane region" description="Helical" evidence="2">
    <location>
        <begin position="392"/>
        <end position="418"/>
    </location>
</feature>
<proteinExistence type="predicted"/>
<evidence type="ECO:0000313" key="3">
    <source>
        <dbReference type="EMBL" id="CAD8731755.1"/>
    </source>
</evidence>
<feature type="compositionally biased region" description="Basic residues" evidence="1">
    <location>
        <begin position="101"/>
        <end position="114"/>
    </location>
</feature>
<reference evidence="3" key="1">
    <citation type="submission" date="2021-01" db="EMBL/GenBank/DDBJ databases">
        <authorList>
            <person name="Corre E."/>
            <person name="Pelletier E."/>
            <person name="Niang G."/>
            <person name="Scheremetjew M."/>
            <person name="Finn R."/>
            <person name="Kale V."/>
            <person name="Holt S."/>
            <person name="Cochrane G."/>
            <person name="Meng A."/>
            <person name="Brown T."/>
            <person name="Cohen L."/>
        </authorList>
    </citation>
    <scope>NUCLEOTIDE SEQUENCE</scope>
</reference>
<feature type="compositionally biased region" description="Polar residues" evidence="1">
    <location>
        <begin position="1"/>
        <end position="17"/>
    </location>
</feature>
<feature type="region of interest" description="Disordered" evidence="1">
    <location>
        <begin position="163"/>
        <end position="183"/>
    </location>
</feature>
<evidence type="ECO:0000256" key="1">
    <source>
        <dbReference type="SAM" id="MobiDB-lite"/>
    </source>
</evidence>
<accession>A0A7S0TCL9</accession>
<evidence type="ECO:0000256" key="2">
    <source>
        <dbReference type="SAM" id="Phobius"/>
    </source>
</evidence>
<dbReference type="AlphaFoldDB" id="A0A7S0TCL9"/>
<feature type="compositionally biased region" description="Acidic residues" evidence="1">
    <location>
        <begin position="18"/>
        <end position="29"/>
    </location>
</feature>
<organism evidence="3">
    <name type="scientific">Elphidium margaritaceum</name>
    <dbReference type="NCBI Taxonomy" id="933848"/>
    <lineage>
        <taxon>Eukaryota</taxon>
        <taxon>Sar</taxon>
        <taxon>Rhizaria</taxon>
        <taxon>Retaria</taxon>
        <taxon>Foraminifera</taxon>
        <taxon>Rotaliida</taxon>
        <taxon>Elphidiidae</taxon>
        <taxon>Elphidium</taxon>
    </lineage>
</organism>
<gene>
    <name evidence="3" type="ORF">EMAR1385_LOCUS634</name>
</gene>
<feature type="compositionally biased region" description="Basic residues" evidence="1">
    <location>
        <begin position="49"/>
        <end position="66"/>
    </location>
</feature>